<feature type="transmembrane region" description="Helical" evidence="1">
    <location>
        <begin position="420"/>
        <end position="441"/>
    </location>
</feature>
<keyword evidence="4" id="KW-1185">Reference proteome</keyword>
<proteinExistence type="predicted"/>
<dbReference type="InterPro" id="IPR007890">
    <property type="entry name" value="CHASE2"/>
</dbReference>
<evidence type="ECO:0000313" key="3">
    <source>
        <dbReference type="EMBL" id="AXO13742.1"/>
    </source>
</evidence>
<feature type="domain" description="CHASE2" evidence="2">
    <location>
        <begin position="19"/>
        <end position="393"/>
    </location>
</feature>
<protein>
    <submittedName>
        <fullName evidence="3">CHASE2 domain-containing protein</fullName>
    </submittedName>
</protein>
<name>A0ABM6XY64_9PROT</name>
<gene>
    <name evidence="3" type="ORF">DY252_05525</name>
</gene>
<dbReference type="SMART" id="SM01080">
    <property type="entry name" value="CHASE2"/>
    <property type="match status" value="1"/>
</dbReference>
<keyword evidence="1" id="KW-0812">Transmembrane</keyword>
<keyword evidence="1" id="KW-1133">Transmembrane helix</keyword>
<keyword evidence="1" id="KW-0472">Membrane</keyword>
<dbReference type="Proteomes" id="UP000256971">
    <property type="component" value="Chromosome"/>
</dbReference>
<evidence type="ECO:0000313" key="4">
    <source>
        <dbReference type="Proteomes" id="UP000256971"/>
    </source>
</evidence>
<dbReference type="EMBL" id="CP031555">
    <property type="protein sequence ID" value="AXO13742.1"/>
    <property type="molecule type" value="Genomic_DNA"/>
</dbReference>
<evidence type="ECO:0000256" key="1">
    <source>
        <dbReference type="SAM" id="Phobius"/>
    </source>
</evidence>
<feature type="transmembrane region" description="Helical" evidence="1">
    <location>
        <begin position="447"/>
        <end position="464"/>
    </location>
</feature>
<sequence>MPDLLILIAIMFVDPFGFSNSTDERSKDVFYQVTSPFYPDTARDNIAVILIDDASLDTEFFDWPPSFDQYDTLLSSVATYAPKAVFFDLLFLDPRGQEDDLEFFADNIRAIRDFKDTPVFAMGAASIHAGTAECFSESISVLPQIGDAVTDLPFFRFSGYGNDYPMYTMCNGRTLLSPAAELLKAVCSLDSNGSELDGPCPDATLSNVQQITKTIPDAISIRWGEATAPINQRLYPASFDGEGSDCVPPSDKFIEKLLRSASYFIGAFSERLRPDISENCIYHPHMSAFDLIVRAQQASHVATADKAEQANASRKILEDFLNNKVVLIGLDVAGVRDTVISPVQGTVPGVMAHAMALDNALVLGSDLQHAAPVLFWEADGTDAIEIAGLLVLTLLRWRLASNAIASSNSKPDSKRSYVRFALMALGCVAFFFALIAATFFILRWSPINWIGLIGLGWAYIAFCYSTTMQRPNADGYVHE</sequence>
<reference evidence="3 4" key="1">
    <citation type="submission" date="2018-08" db="EMBL/GenBank/DDBJ databases">
        <title>Complete genome sequence of type strain Thalassospira indica MCCC 1A01103T, isolated from isolated from deep seawater of the Indian Ocean.</title>
        <authorList>
            <person name="Liu Y."/>
        </authorList>
    </citation>
    <scope>NUCLEOTIDE SEQUENCE [LARGE SCALE GENOMIC DNA]</scope>
    <source>
        <strain evidence="3 4">PB8BT</strain>
    </source>
</reference>
<accession>A0ABM6XY64</accession>
<organism evidence="3 4">
    <name type="scientific">Thalassospira indica</name>
    <dbReference type="NCBI Taxonomy" id="1891279"/>
    <lineage>
        <taxon>Bacteria</taxon>
        <taxon>Pseudomonadati</taxon>
        <taxon>Pseudomonadota</taxon>
        <taxon>Alphaproteobacteria</taxon>
        <taxon>Rhodospirillales</taxon>
        <taxon>Thalassospiraceae</taxon>
        <taxon>Thalassospira</taxon>
    </lineage>
</organism>
<evidence type="ECO:0000259" key="2">
    <source>
        <dbReference type="SMART" id="SM01080"/>
    </source>
</evidence>
<dbReference type="Pfam" id="PF05226">
    <property type="entry name" value="CHASE2"/>
    <property type="match status" value="1"/>
</dbReference>